<dbReference type="STRING" id="318479.A0A0N4ULZ9"/>
<evidence type="ECO:0000313" key="5">
    <source>
        <dbReference type="Proteomes" id="UP000038040"/>
    </source>
</evidence>
<evidence type="ECO:0000313" key="6">
    <source>
        <dbReference type="Proteomes" id="UP000274756"/>
    </source>
</evidence>
<dbReference type="SUPFAM" id="SSF49854">
    <property type="entry name" value="Spermadhesin, CUB domain"/>
    <property type="match status" value="2"/>
</dbReference>
<dbReference type="CDD" id="cd00041">
    <property type="entry name" value="CUB"/>
    <property type="match status" value="1"/>
</dbReference>
<dbReference type="InterPro" id="IPR035914">
    <property type="entry name" value="Sperma_CUB_dom_sf"/>
</dbReference>
<evidence type="ECO:0000259" key="3">
    <source>
        <dbReference type="PROSITE" id="PS01180"/>
    </source>
</evidence>
<keyword evidence="6" id="KW-1185">Reference proteome</keyword>
<dbReference type="PANTHER" id="PTHR47537">
    <property type="entry name" value="CUBILIN"/>
    <property type="match status" value="1"/>
</dbReference>
<evidence type="ECO:0000256" key="2">
    <source>
        <dbReference type="PROSITE-ProRule" id="PRU00059"/>
    </source>
</evidence>
<evidence type="ECO:0000313" key="4">
    <source>
        <dbReference type="EMBL" id="VDN52733.1"/>
    </source>
</evidence>
<dbReference type="Proteomes" id="UP000274756">
    <property type="component" value="Unassembled WGS sequence"/>
</dbReference>
<organism evidence="5 7">
    <name type="scientific">Dracunculus medinensis</name>
    <name type="common">Guinea worm</name>
    <dbReference type="NCBI Taxonomy" id="318479"/>
    <lineage>
        <taxon>Eukaryota</taxon>
        <taxon>Metazoa</taxon>
        <taxon>Ecdysozoa</taxon>
        <taxon>Nematoda</taxon>
        <taxon>Chromadorea</taxon>
        <taxon>Rhabditida</taxon>
        <taxon>Spirurina</taxon>
        <taxon>Dracunculoidea</taxon>
        <taxon>Dracunculidae</taxon>
        <taxon>Dracunculus</taxon>
    </lineage>
</organism>
<dbReference type="AlphaFoldDB" id="A0A0N4ULZ9"/>
<dbReference type="GO" id="GO:0005886">
    <property type="term" value="C:plasma membrane"/>
    <property type="evidence" value="ECO:0007669"/>
    <property type="project" value="TreeGrafter"/>
</dbReference>
<accession>A0A0N4ULZ9</accession>
<protein>
    <submittedName>
        <fullName evidence="7">CUB domain-containing protein</fullName>
    </submittedName>
</protein>
<dbReference type="WBParaSite" id="DME_0000884601-mRNA-1">
    <property type="protein sequence ID" value="DME_0000884601-mRNA-1"/>
    <property type="gene ID" value="DME_0000884601"/>
</dbReference>
<dbReference type="InterPro" id="IPR000859">
    <property type="entry name" value="CUB_dom"/>
</dbReference>
<proteinExistence type="predicted"/>
<feature type="domain" description="CUB" evidence="3">
    <location>
        <begin position="196"/>
        <end position="295"/>
    </location>
</feature>
<comment type="caution">
    <text evidence="2">Lacks conserved residue(s) required for the propagation of feature annotation.</text>
</comment>
<keyword evidence="1" id="KW-1015">Disulfide bond</keyword>
<name>A0A0N4ULZ9_DRAME</name>
<gene>
    <name evidence="4" type="ORF">DME_LOCUS2706</name>
</gene>
<evidence type="ECO:0000313" key="7">
    <source>
        <dbReference type="WBParaSite" id="DME_0000884601-mRNA-1"/>
    </source>
</evidence>
<dbReference type="Proteomes" id="UP000038040">
    <property type="component" value="Unplaced"/>
</dbReference>
<dbReference type="SMART" id="SM00042">
    <property type="entry name" value="CUB"/>
    <property type="match status" value="1"/>
</dbReference>
<reference evidence="4 6" key="2">
    <citation type="submission" date="2018-11" db="EMBL/GenBank/DDBJ databases">
        <authorList>
            <consortium name="Pathogen Informatics"/>
        </authorList>
    </citation>
    <scope>NUCLEOTIDE SEQUENCE [LARGE SCALE GENOMIC DNA]</scope>
</reference>
<dbReference type="PROSITE" id="PS01180">
    <property type="entry name" value="CUB"/>
    <property type="match status" value="1"/>
</dbReference>
<dbReference type="PANTHER" id="PTHR47537:SF2">
    <property type="entry name" value="CUBILIN"/>
    <property type="match status" value="1"/>
</dbReference>
<dbReference type="InterPro" id="IPR053207">
    <property type="entry name" value="Non-NMDA_GluR_Accessory"/>
</dbReference>
<dbReference type="OrthoDB" id="6369184at2759"/>
<sequence length="298" mass="34469">MLISESTCPIRIASPSVLANSEDIHWGASGVINSSSYNFEDESFKCQMIFIGSASERIQITFLHFNLYSRPVHHDNETFRCEEMDHISAHVLIGTRMSRIDDFCGSETPPRLMSTKNLMILDYVIRSNKHIRQMVSSSDAFGFTIRYNFLTDLGLSDMKAERNLDHSMGLFPHFFFYNSEISNLRFAIKIFKLIACYYIFNSSRQTSGGVFSPNHPGYYPRNINCQYIFHGTENQVVSIHFEYFDVEGFSTTNKRFCGQTCPKYSVVSESNYFRMVFVSNDIFDATGFYAHYQFIVRR</sequence>
<evidence type="ECO:0000256" key="1">
    <source>
        <dbReference type="ARBA" id="ARBA00023157"/>
    </source>
</evidence>
<reference evidence="7" key="1">
    <citation type="submission" date="2017-02" db="UniProtKB">
        <authorList>
            <consortium name="WormBaseParasite"/>
        </authorList>
    </citation>
    <scope>IDENTIFICATION</scope>
</reference>
<dbReference type="EMBL" id="UYYG01000076">
    <property type="protein sequence ID" value="VDN52733.1"/>
    <property type="molecule type" value="Genomic_DNA"/>
</dbReference>
<dbReference type="Gene3D" id="2.60.120.290">
    <property type="entry name" value="Spermadhesin, CUB domain"/>
    <property type="match status" value="2"/>
</dbReference>
<dbReference type="Pfam" id="PF00431">
    <property type="entry name" value="CUB"/>
    <property type="match status" value="2"/>
</dbReference>